<dbReference type="Proteomes" id="UP000005237">
    <property type="component" value="Unassembled WGS sequence"/>
</dbReference>
<keyword evidence="2" id="KW-1185">Reference proteome</keyword>
<evidence type="ECO:0008006" key="3">
    <source>
        <dbReference type="Google" id="ProtNLM"/>
    </source>
</evidence>
<dbReference type="AlphaFoldDB" id="A0A8R1I3X7"/>
<dbReference type="PANTHER" id="PTHR31006">
    <property type="entry name" value="F-BOX DOMAIN-CONTAINING PROTEIN-RELATED-RELATED"/>
    <property type="match status" value="1"/>
</dbReference>
<accession>A0A8R1I3X7</accession>
<reference evidence="2" key="1">
    <citation type="submission" date="2010-08" db="EMBL/GenBank/DDBJ databases">
        <authorList>
            <consortium name="Caenorhabditis japonica Sequencing Consortium"/>
            <person name="Wilson R.K."/>
        </authorList>
    </citation>
    <scope>NUCLEOTIDE SEQUENCE [LARGE SCALE GENOMIC DNA]</scope>
    <source>
        <strain evidence="2">DF5081</strain>
    </source>
</reference>
<proteinExistence type="predicted"/>
<sequence length="270" mass="30997">MLKKDNFWIALPEHFKRDVIGKLDYNSRCCLRMCSIDDQNLVDSCPVALKSVAIALGSSADIRITDGPLQLAHTSENEEDVVQAFLPIFKHHKSEIEKLEIVYYDEFCYNQNAIKSLVQELESLVVPVKREFPLKVYKFQWYCHSKCYPKETFQRILNCIDPTRLESIYIHDPVLFERNSEIPKKVGICRKEIFIANPVSFSDLLMSADKFSVKLKSWNADNVANVIKAFLARDPPIGSSFDISALNKILVTDIFKKCNVRPKDEPMTGQ</sequence>
<reference evidence="1" key="2">
    <citation type="submission" date="2022-06" db="UniProtKB">
        <authorList>
            <consortium name="EnsemblMetazoa"/>
        </authorList>
    </citation>
    <scope>IDENTIFICATION</scope>
    <source>
        <strain evidence="1">DF5081</strain>
    </source>
</reference>
<protein>
    <recommendedName>
        <fullName evidence="3">F-box domain-containing protein</fullName>
    </recommendedName>
</protein>
<evidence type="ECO:0000313" key="2">
    <source>
        <dbReference type="Proteomes" id="UP000005237"/>
    </source>
</evidence>
<name>A0A8R1I3X7_CAEJA</name>
<dbReference type="PANTHER" id="PTHR31006:SF8">
    <property type="entry name" value="F-BOX DOMAIN-CONTAINING PROTEIN-RELATED"/>
    <property type="match status" value="1"/>
</dbReference>
<evidence type="ECO:0000313" key="1">
    <source>
        <dbReference type="EnsemblMetazoa" id="CJA19020.1"/>
    </source>
</evidence>
<dbReference type="EnsemblMetazoa" id="CJA19020.1">
    <property type="protein sequence ID" value="CJA19020.1"/>
    <property type="gene ID" value="WBGene00138224"/>
</dbReference>
<dbReference type="InterPro" id="IPR042317">
    <property type="entry name" value="She-1-like"/>
</dbReference>
<organism evidence="1 2">
    <name type="scientific">Caenorhabditis japonica</name>
    <dbReference type="NCBI Taxonomy" id="281687"/>
    <lineage>
        <taxon>Eukaryota</taxon>
        <taxon>Metazoa</taxon>
        <taxon>Ecdysozoa</taxon>
        <taxon>Nematoda</taxon>
        <taxon>Chromadorea</taxon>
        <taxon>Rhabditida</taxon>
        <taxon>Rhabditina</taxon>
        <taxon>Rhabditomorpha</taxon>
        <taxon>Rhabditoidea</taxon>
        <taxon>Rhabditidae</taxon>
        <taxon>Peloderinae</taxon>
        <taxon>Caenorhabditis</taxon>
    </lineage>
</organism>